<dbReference type="SMART" id="SM01381">
    <property type="entry name" value="7TM_GPCR_Srsx"/>
    <property type="match status" value="1"/>
</dbReference>
<organism evidence="8 9">
    <name type="scientific">Trichuris muris</name>
    <name type="common">Mouse whipworm</name>
    <dbReference type="NCBI Taxonomy" id="70415"/>
    <lineage>
        <taxon>Eukaryota</taxon>
        <taxon>Metazoa</taxon>
        <taxon>Ecdysozoa</taxon>
        <taxon>Nematoda</taxon>
        <taxon>Enoplea</taxon>
        <taxon>Dorylaimia</taxon>
        <taxon>Trichinellida</taxon>
        <taxon>Trichuridae</taxon>
        <taxon>Trichuris</taxon>
    </lineage>
</organism>
<evidence type="ECO:0000256" key="5">
    <source>
        <dbReference type="ARBA" id="ARBA00023136"/>
    </source>
</evidence>
<dbReference type="GO" id="GO:0005886">
    <property type="term" value="C:plasma membrane"/>
    <property type="evidence" value="ECO:0007669"/>
    <property type="project" value="UniProtKB-SubCell"/>
</dbReference>
<dbReference type="InterPro" id="IPR000276">
    <property type="entry name" value="GPCR_Rhodpsn"/>
</dbReference>
<dbReference type="Gene3D" id="1.20.1070.10">
    <property type="entry name" value="Rhodopsin 7-helix transmembrane proteins"/>
    <property type="match status" value="1"/>
</dbReference>
<evidence type="ECO:0000256" key="1">
    <source>
        <dbReference type="ARBA" id="ARBA00004651"/>
    </source>
</evidence>
<proteinExistence type="predicted"/>
<dbReference type="PANTHER" id="PTHR22750">
    <property type="entry name" value="G-PROTEIN COUPLED RECEPTOR"/>
    <property type="match status" value="1"/>
</dbReference>
<evidence type="ECO:0000259" key="7">
    <source>
        <dbReference type="PROSITE" id="PS50262"/>
    </source>
</evidence>
<evidence type="ECO:0000256" key="4">
    <source>
        <dbReference type="ARBA" id="ARBA00022989"/>
    </source>
</evidence>
<dbReference type="PROSITE" id="PS50262">
    <property type="entry name" value="G_PROTEIN_RECEP_F1_2"/>
    <property type="match status" value="1"/>
</dbReference>
<comment type="subcellular location">
    <subcellularLocation>
        <location evidence="1">Cell membrane</location>
        <topology evidence="1">Multi-pass membrane protein</topology>
    </subcellularLocation>
</comment>
<dbReference type="GO" id="GO:0004930">
    <property type="term" value="F:G protein-coupled receptor activity"/>
    <property type="evidence" value="ECO:0007669"/>
    <property type="project" value="InterPro"/>
</dbReference>
<keyword evidence="5 6" id="KW-0472">Membrane</keyword>
<keyword evidence="3 6" id="KW-0812">Transmembrane</keyword>
<dbReference type="CDD" id="cd00637">
    <property type="entry name" value="7tm_classA_rhodopsin-like"/>
    <property type="match status" value="1"/>
</dbReference>
<protein>
    <submittedName>
        <fullName evidence="9">G_PROTEIN_RECEP_F1_2 domain-containing protein</fullName>
    </submittedName>
</protein>
<sequence>MNESSLSALSPEKLPRDITDVIQSIQVALLVLAFVAIATSFAVLLVILKSKALRNRYFVTMISMSINDLLTGISYFVLELCNLVAGVEDQKPDYTCCSKSGLLSFCNNNALMSAVALSVDRTVAVCHPLFYRNVSIYKFHVPLMFLSTSYSVALSLVIGVQGYGKPIAFNRCGPELCWNSWFAVHTLQHLNMVLAFSIFFLNLSVIVYSRYTAKKYQRRNLIQLFHIKYDEQTRVMKTLTWVTLVVVTLQIVGRIMRLMSLQAENEITYTLFYNSFHISTTLNAALNFFVVALTSVAFRAALKDIFIQSSVVSPF</sequence>
<feature type="transmembrane region" description="Helical" evidence="6">
    <location>
        <begin position="190"/>
        <end position="209"/>
    </location>
</feature>
<dbReference type="SUPFAM" id="SSF81321">
    <property type="entry name" value="Family A G protein-coupled receptor-like"/>
    <property type="match status" value="1"/>
</dbReference>
<dbReference type="Pfam" id="PF00001">
    <property type="entry name" value="7tm_1"/>
    <property type="match status" value="1"/>
</dbReference>
<keyword evidence="2" id="KW-1003">Cell membrane</keyword>
<evidence type="ECO:0000313" key="8">
    <source>
        <dbReference type="Proteomes" id="UP000046395"/>
    </source>
</evidence>
<dbReference type="AlphaFoldDB" id="A0A5S6Q9N5"/>
<evidence type="ECO:0000256" key="3">
    <source>
        <dbReference type="ARBA" id="ARBA00022692"/>
    </source>
</evidence>
<keyword evidence="4 6" id="KW-1133">Transmembrane helix</keyword>
<feature type="domain" description="G-protein coupled receptors family 1 profile" evidence="7">
    <location>
        <begin position="39"/>
        <end position="291"/>
    </location>
</feature>
<keyword evidence="8" id="KW-1185">Reference proteome</keyword>
<feature type="transmembrane region" description="Helical" evidence="6">
    <location>
        <begin position="276"/>
        <end position="298"/>
    </location>
</feature>
<dbReference type="WBParaSite" id="TMUE_1000003667.1">
    <property type="protein sequence ID" value="TMUE_1000003667.1"/>
    <property type="gene ID" value="WBGene00289648"/>
</dbReference>
<feature type="transmembrane region" description="Helical" evidence="6">
    <location>
        <begin position="143"/>
        <end position="164"/>
    </location>
</feature>
<accession>A0A5S6Q9N5</accession>
<reference evidence="9" key="1">
    <citation type="submission" date="2019-12" db="UniProtKB">
        <authorList>
            <consortium name="WormBaseParasite"/>
        </authorList>
    </citation>
    <scope>IDENTIFICATION</scope>
</reference>
<feature type="transmembrane region" description="Helical" evidence="6">
    <location>
        <begin position="238"/>
        <end position="256"/>
    </location>
</feature>
<evidence type="ECO:0000256" key="2">
    <source>
        <dbReference type="ARBA" id="ARBA00022475"/>
    </source>
</evidence>
<evidence type="ECO:0000256" key="6">
    <source>
        <dbReference type="SAM" id="Phobius"/>
    </source>
</evidence>
<dbReference type="Proteomes" id="UP000046395">
    <property type="component" value="Unassembled WGS sequence"/>
</dbReference>
<dbReference type="InterPro" id="IPR017452">
    <property type="entry name" value="GPCR_Rhodpsn_7TM"/>
</dbReference>
<name>A0A5S6Q9N5_TRIMR</name>
<feature type="transmembrane region" description="Helical" evidence="6">
    <location>
        <begin position="25"/>
        <end position="48"/>
    </location>
</feature>
<evidence type="ECO:0000313" key="9">
    <source>
        <dbReference type="WBParaSite" id="TMUE_1000003667.1"/>
    </source>
</evidence>